<dbReference type="InterPro" id="IPR029056">
    <property type="entry name" value="Ribokinase-like"/>
</dbReference>
<keyword evidence="3" id="KW-0547">Nucleotide-binding</keyword>
<dbReference type="SUPFAM" id="SSF53613">
    <property type="entry name" value="Ribokinase-like"/>
    <property type="match status" value="1"/>
</dbReference>
<keyword evidence="1" id="KW-0808">Transferase</keyword>
<dbReference type="CDD" id="cd01174">
    <property type="entry name" value="ribokinase"/>
    <property type="match status" value="1"/>
</dbReference>
<evidence type="ECO:0000256" key="7">
    <source>
        <dbReference type="ARBA" id="ARBA00022958"/>
    </source>
</evidence>
<keyword evidence="8" id="KW-0119">Carbohydrate metabolism</keyword>
<evidence type="ECO:0000256" key="3">
    <source>
        <dbReference type="ARBA" id="ARBA00022741"/>
    </source>
</evidence>
<accession>A0A382FGV5</accession>
<dbReference type="PRINTS" id="PR00990">
    <property type="entry name" value="RIBOKINASE"/>
</dbReference>
<evidence type="ECO:0000256" key="6">
    <source>
        <dbReference type="ARBA" id="ARBA00022842"/>
    </source>
</evidence>
<dbReference type="HAMAP" id="MF_01987">
    <property type="entry name" value="Ribokinase"/>
    <property type="match status" value="1"/>
</dbReference>
<keyword evidence="2" id="KW-0479">Metal-binding</keyword>
<protein>
    <recommendedName>
        <fullName evidence="9">Carbohydrate kinase PfkB domain-containing protein</fullName>
    </recommendedName>
</protein>
<dbReference type="GO" id="GO:0005524">
    <property type="term" value="F:ATP binding"/>
    <property type="evidence" value="ECO:0007669"/>
    <property type="project" value="UniProtKB-KW"/>
</dbReference>
<keyword evidence="5" id="KW-0067">ATP-binding</keyword>
<dbReference type="GO" id="GO:0046872">
    <property type="term" value="F:metal ion binding"/>
    <property type="evidence" value="ECO:0007669"/>
    <property type="project" value="UniProtKB-KW"/>
</dbReference>
<dbReference type="AlphaFoldDB" id="A0A382FGV5"/>
<name>A0A382FGV5_9ZZZZ</name>
<dbReference type="PANTHER" id="PTHR10584">
    <property type="entry name" value="SUGAR KINASE"/>
    <property type="match status" value="1"/>
</dbReference>
<evidence type="ECO:0000256" key="4">
    <source>
        <dbReference type="ARBA" id="ARBA00022777"/>
    </source>
</evidence>
<dbReference type="NCBIfam" id="TIGR02152">
    <property type="entry name" value="D_ribokin_bact"/>
    <property type="match status" value="1"/>
</dbReference>
<evidence type="ECO:0000256" key="5">
    <source>
        <dbReference type="ARBA" id="ARBA00022840"/>
    </source>
</evidence>
<dbReference type="PANTHER" id="PTHR10584:SF166">
    <property type="entry name" value="RIBOKINASE"/>
    <property type="match status" value="1"/>
</dbReference>
<keyword evidence="6" id="KW-0460">Magnesium</keyword>
<keyword evidence="7" id="KW-0630">Potassium</keyword>
<dbReference type="Gene3D" id="3.40.1190.20">
    <property type="match status" value="1"/>
</dbReference>
<dbReference type="GO" id="GO:0006014">
    <property type="term" value="P:D-ribose metabolic process"/>
    <property type="evidence" value="ECO:0007669"/>
    <property type="project" value="InterPro"/>
</dbReference>
<dbReference type="InterPro" id="IPR002139">
    <property type="entry name" value="Ribo/fructo_kinase"/>
</dbReference>
<feature type="domain" description="Carbohydrate kinase PfkB" evidence="9">
    <location>
        <begin position="2"/>
        <end position="294"/>
    </location>
</feature>
<evidence type="ECO:0000256" key="8">
    <source>
        <dbReference type="ARBA" id="ARBA00023277"/>
    </source>
</evidence>
<proteinExistence type="inferred from homology"/>
<evidence type="ECO:0000259" key="9">
    <source>
        <dbReference type="Pfam" id="PF00294"/>
    </source>
</evidence>
<dbReference type="InterPro" id="IPR011611">
    <property type="entry name" value="PfkB_dom"/>
</dbReference>
<dbReference type="EMBL" id="UINC01049437">
    <property type="protein sequence ID" value="SVB61221.1"/>
    <property type="molecule type" value="Genomic_DNA"/>
</dbReference>
<dbReference type="InterPro" id="IPR011877">
    <property type="entry name" value="Ribokinase"/>
</dbReference>
<reference evidence="10" key="1">
    <citation type="submission" date="2018-05" db="EMBL/GenBank/DDBJ databases">
        <authorList>
            <person name="Lanie J.A."/>
            <person name="Ng W.-L."/>
            <person name="Kazmierczak K.M."/>
            <person name="Andrzejewski T.M."/>
            <person name="Davidsen T.M."/>
            <person name="Wayne K.J."/>
            <person name="Tettelin H."/>
            <person name="Glass J.I."/>
            <person name="Rusch D."/>
            <person name="Podicherti R."/>
            <person name="Tsui H.-C.T."/>
            <person name="Winkler M.E."/>
        </authorList>
    </citation>
    <scope>NUCLEOTIDE SEQUENCE</scope>
</reference>
<evidence type="ECO:0000256" key="2">
    <source>
        <dbReference type="ARBA" id="ARBA00022723"/>
    </source>
</evidence>
<evidence type="ECO:0000313" key="10">
    <source>
        <dbReference type="EMBL" id="SVB61221.1"/>
    </source>
</evidence>
<evidence type="ECO:0000256" key="1">
    <source>
        <dbReference type="ARBA" id="ARBA00022679"/>
    </source>
</evidence>
<keyword evidence="4" id="KW-0418">Kinase</keyword>
<gene>
    <name evidence="10" type="ORF">METZ01_LOCUS214075</name>
</gene>
<sequence length="305" mass="31965">MGQVTVVGSFMYDLVATVPRRPKTGETLVGNTFGMFLGGKGANQAIAASRAGSKVTMVGRLGNDFFGKQFLEKFSREGINTDFVTQDDENGTGVAMPLIDASGDNSIVIIPQANMALTVENINQAQSTIADADVLVMQCEVPMDANQRAAEIAKQNDTLVILNPAPAQLIPDQILKLVDIIIPNEIETETLTGLPTKTENEVLVAGRNLLSKGVETVILTLGDRGSLLLNEDGEKLIPAFDVSVVDTTAAGDSFCGVLAASLANGISINLSVEIANAAGALAVTKLGAEPSLPQRDAIDDLLQSN</sequence>
<dbReference type="Pfam" id="PF00294">
    <property type="entry name" value="PfkB"/>
    <property type="match status" value="1"/>
</dbReference>
<dbReference type="GO" id="GO:0004747">
    <property type="term" value="F:ribokinase activity"/>
    <property type="evidence" value="ECO:0007669"/>
    <property type="project" value="InterPro"/>
</dbReference>
<dbReference type="GO" id="GO:0005829">
    <property type="term" value="C:cytosol"/>
    <property type="evidence" value="ECO:0007669"/>
    <property type="project" value="TreeGrafter"/>
</dbReference>
<organism evidence="10">
    <name type="scientific">marine metagenome</name>
    <dbReference type="NCBI Taxonomy" id="408172"/>
    <lineage>
        <taxon>unclassified sequences</taxon>
        <taxon>metagenomes</taxon>
        <taxon>ecological metagenomes</taxon>
    </lineage>
</organism>